<feature type="region of interest" description="Disordered" evidence="7">
    <location>
        <begin position="768"/>
        <end position="790"/>
    </location>
</feature>
<evidence type="ECO:0000313" key="9">
    <source>
        <dbReference type="EMBL" id="RJE19473.1"/>
    </source>
</evidence>
<feature type="compositionally biased region" description="Low complexity" evidence="7">
    <location>
        <begin position="426"/>
        <end position="446"/>
    </location>
</feature>
<reference evidence="10" key="1">
    <citation type="submission" date="2017-02" db="EMBL/GenBank/DDBJ databases">
        <authorList>
            <person name="Tafer H."/>
            <person name="Lopandic K."/>
        </authorList>
    </citation>
    <scope>NUCLEOTIDE SEQUENCE [LARGE SCALE GENOMIC DNA]</scope>
    <source>
        <strain evidence="10">CBS 366.77</strain>
    </source>
</reference>
<dbReference type="Gene3D" id="3.30.40.10">
    <property type="entry name" value="Zinc/RING finger domain, C3HC4 (zinc finger)"/>
    <property type="match status" value="1"/>
</dbReference>
<keyword evidence="3 6" id="KW-0863">Zinc-finger</keyword>
<dbReference type="STRING" id="2070753.A0A3A2ZB50"/>
<evidence type="ECO:0000256" key="6">
    <source>
        <dbReference type="PROSITE-ProRule" id="PRU00146"/>
    </source>
</evidence>
<dbReference type="PROSITE" id="PS01359">
    <property type="entry name" value="ZF_PHD_1"/>
    <property type="match status" value="1"/>
</dbReference>
<dbReference type="PANTHER" id="PTHR46174:SF1">
    <property type="entry name" value="CXXC-TYPE ZINC FINGER PROTEIN 1"/>
    <property type="match status" value="1"/>
</dbReference>
<dbReference type="InterPro" id="IPR011011">
    <property type="entry name" value="Znf_FYVE_PHD"/>
</dbReference>
<dbReference type="InterPro" id="IPR013083">
    <property type="entry name" value="Znf_RING/FYVE/PHD"/>
</dbReference>
<dbReference type="AlphaFoldDB" id="A0A3A2ZB50"/>
<evidence type="ECO:0000256" key="7">
    <source>
        <dbReference type="SAM" id="MobiDB-lite"/>
    </source>
</evidence>
<keyword evidence="2" id="KW-0479">Metal-binding</keyword>
<feature type="compositionally biased region" description="Low complexity" evidence="7">
    <location>
        <begin position="382"/>
        <end position="401"/>
    </location>
</feature>
<dbReference type="Pfam" id="PF00628">
    <property type="entry name" value="PHD"/>
    <property type="match status" value="1"/>
</dbReference>
<dbReference type="EMBL" id="MVGC01000402">
    <property type="protein sequence ID" value="RJE19473.1"/>
    <property type="molecule type" value="Genomic_DNA"/>
</dbReference>
<sequence>MGDEMDLAADSGQVNGFAVPENDGMTPANPYETNPALIPKDDPYLTRSIHYGRYGPRDDDFKPDYDRWYQPEPDATSYWEGIVRKFCTNENSLGEPGSREAFAAGSLIIRVDRDSAECDAAERYSCINANELSSARKAEDALKEVGVAVPVILFCGVIEGKNVTVESRIPGVSLEVAWRYLTGQKINMLKEQCRDIIQRLGTVDSTSHSPSYVCSGLNSQSRPDIEKRELQILFEEKGEQENLCLVHNHMVRSNIIVRDNRVVGILGWRQSGFFGYKRAKMVHQEFRMPEKTFISSGGDDIDEPSWTDIYDNLSEPVTSGPIAETRENSAPVIKTEPSTIALDSYPANGETDDKHSIPQLDGSAEARPTPKQVSNLKRDSRASSVSERSSPAASTKATPANKKPRASTKKGAATKKTANKKRKANADGPSSKTSSSRTSKTPGSKKQGSASVAGSPAPEHQSDAEDDGDESYEDADEVFCICRKPDNHTWMIGCDGGCEDWFHGKCVKIDSRDADLIDRYICPNCTNQGKGCTTWKPMCRLPGCRKPAFITKEKMSKYCCDDHGREFMLRHLDFASGLACRKADAAKKTAANGGGKQENRNGFGGIGGRGGVLTIGELKAAVTGVSSAEEFRRLGNRIVSPPPELENSEAEGKTQNNNKLGLDVHPKDLTYSPDEAAKLDKLRKRREDLRRRKEMLEARSNFVGLVRQRSRSILEHLKQTDPKGGWKDICGFDSRLAWSDEEFDEWRFSEAGEKALKDGSLEALAASHPEETDADGDTAMNGAEGTEDDLSTTARGVCTKKRCERHKQWVRVQQQDILFEENTVNQDLTKCENEAHAVVERAVLRMWAEKDSAYSNGV</sequence>
<dbReference type="Proteomes" id="UP000266188">
    <property type="component" value="Unassembled WGS sequence"/>
</dbReference>
<evidence type="ECO:0000256" key="5">
    <source>
        <dbReference type="ARBA" id="ARBA00023242"/>
    </source>
</evidence>
<dbReference type="OrthoDB" id="436852at2759"/>
<dbReference type="PANTHER" id="PTHR46174">
    <property type="entry name" value="CXXC-TYPE ZINC FINGER PROTEIN 1"/>
    <property type="match status" value="1"/>
</dbReference>
<dbReference type="GO" id="GO:0048188">
    <property type="term" value="C:Set1C/COMPASS complex"/>
    <property type="evidence" value="ECO:0007669"/>
    <property type="project" value="InterPro"/>
</dbReference>
<keyword evidence="5" id="KW-0539">Nucleus</keyword>
<feature type="region of interest" description="Disordered" evidence="7">
    <location>
        <begin position="311"/>
        <end position="470"/>
    </location>
</feature>
<dbReference type="InterPro" id="IPR019786">
    <property type="entry name" value="Zinc_finger_PHD-type_CS"/>
</dbReference>
<evidence type="ECO:0000256" key="2">
    <source>
        <dbReference type="ARBA" id="ARBA00022723"/>
    </source>
</evidence>
<keyword evidence="4" id="KW-0862">Zinc</keyword>
<evidence type="ECO:0000256" key="4">
    <source>
        <dbReference type="ARBA" id="ARBA00022833"/>
    </source>
</evidence>
<dbReference type="PROSITE" id="PS50016">
    <property type="entry name" value="ZF_PHD_2"/>
    <property type="match status" value="1"/>
</dbReference>
<dbReference type="InterPro" id="IPR011009">
    <property type="entry name" value="Kinase-like_dom_sf"/>
</dbReference>
<organism evidence="9 10">
    <name type="scientific">Aspergillus sclerotialis</name>
    <dbReference type="NCBI Taxonomy" id="2070753"/>
    <lineage>
        <taxon>Eukaryota</taxon>
        <taxon>Fungi</taxon>
        <taxon>Dikarya</taxon>
        <taxon>Ascomycota</taxon>
        <taxon>Pezizomycotina</taxon>
        <taxon>Eurotiomycetes</taxon>
        <taxon>Eurotiomycetidae</taxon>
        <taxon>Eurotiales</taxon>
        <taxon>Aspergillaceae</taxon>
        <taxon>Aspergillus</taxon>
        <taxon>Aspergillus subgen. Polypaecilum</taxon>
    </lineage>
</organism>
<feature type="domain" description="PHD-type" evidence="8">
    <location>
        <begin position="477"/>
        <end position="528"/>
    </location>
</feature>
<dbReference type="InterPro" id="IPR037869">
    <property type="entry name" value="Spp1/CFP1"/>
</dbReference>
<dbReference type="InterPro" id="IPR001965">
    <property type="entry name" value="Znf_PHD"/>
</dbReference>
<dbReference type="SUPFAM" id="SSF57903">
    <property type="entry name" value="FYVE/PHD zinc finger"/>
    <property type="match status" value="1"/>
</dbReference>
<evidence type="ECO:0000256" key="3">
    <source>
        <dbReference type="ARBA" id="ARBA00022771"/>
    </source>
</evidence>
<keyword evidence="10" id="KW-1185">Reference proteome</keyword>
<feature type="region of interest" description="Disordered" evidence="7">
    <location>
        <begin position="1"/>
        <end position="40"/>
    </location>
</feature>
<feature type="region of interest" description="Disordered" evidence="7">
    <location>
        <begin position="638"/>
        <end position="667"/>
    </location>
</feature>
<accession>A0A3A2ZB50</accession>
<comment type="caution">
    <text evidence="9">The sequence shown here is derived from an EMBL/GenBank/DDBJ whole genome shotgun (WGS) entry which is preliminary data.</text>
</comment>
<evidence type="ECO:0000259" key="8">
    <source>
        <dbReference type="PROSITE" id="PS50016"/>
    </source>
</evidence>
<dbReference type="GO" id="GO:0008270">
    <property type="term" value="F:zinc ion binding"/>
    <property type="evidence" value="ECO:0007669"/>
    <property type="project" value="UniProtKB-KW"/>
</dbReference>
<evidence type="ECO:0000256" key="1">
    <source>
        <dbReference type="ARBA" id="ARBA00004123"/>
    </source>
</evidence>
<evidence type="ECO:0000313" key="10">
    <source>
        <dbReference type="Proteomes" id="UP000266188"/>
    </source>
</evidence>
<dbReference type="SMART" id="SM00249">
    <property type="entry name" value="PHD"/>
    <property type="match status" value="1"/>
</dbReference>
<dbReference type="InterPro" id="IPR019787">
    <property type="entry name" value="Znf_PHD-finger"/>
</dbReference>
<dbReference type="SUPFAM" id="SSF56112">
    <property type="entry name" value="Protein kinase-like (PK-like)"/>
    <property type="match status" value="1"/>
</dbReference>
<proteinExistence type="predicted"/>
<protein>
    <submittedName>
        <fullName evidence="9">PHD transcription factor</fullName>
    </submittedName>
</protein>
<dbReference type="GO" id="GO:0045893">
    <property type="term" value="P:positive regulation of DNA-templated transcription"/>
    <property type="evidence" value="ECO:0007669"/>
    <property type="project" value="TreeGrafter"/>
</dbReference>
<name>A0A3A2ZB50_9EURO</name>
<comment type="subcellular location">
    <subcellularLocation>
        <location evidence="1">Nucleus</location>
    </subcellularLocation>
</comment>
<gene>
    <name evidence="9" type="ORF">PHISCL_08193</name>
</gene>